<feature type="region of interest" description="Disordered" evidence="1">
    <location>
        <begin position="672"/>
        <end position="720"/>
    </location>
</feature>
<gene>
    <name evidence="2" type="primary">PLESTMB000767</name>
    <name evidence="2" type="ORF">PLESTB_001408900</name>
</gene>
<feature type="compositionally biased region" description="Basic and acidic residues" evidence="1">
    <location>
        <begin position="392"/>
        <end position="402"/>
    </location>
</feature>
<comment type="caution">
    <text evidence="2">The sequence shown here is derived from an EMBL/GenBank/DDBJ whole genome shotgun (WGS) entry which is preliminary data.</text>
</comment>
<dbReference type="EMBL" id="BRXU01000024">
    <property type="protein sequence ID" value="GLC58860.1"/>
    <property type="molecule type" value="Genomic_DNA"/>
</dbReference>
<feature type="compositionally biased region" description="Pro residues" evidence="1">
    <location>
        <begin position="381"/>
        <end position="391"/>
    </location>
</feature>
<feature type="compositionally biased region" description="Low complexity" evidence="1">
    <location>
        <begin position="406"/>
        <end position="423"/>
    </location>
</feature>
<feature type="compositionally biased region" description="Low complexity" evidence="1">
    <location>
        <begin position="706"/>
        <end position="720"/>
    </location>
</feature>
<feature type="compositionally biased region" description="Pro residues" evidence="1">
    <location>
        <begin position="333"/>
        <end position="348"/>
    </location>
</feature>
<feature type="region of interest" description="Disordered" evidence="1">
    <location>
        <begin position="210"/>
        <end position="284"/>
    </location>
</feature>
<feature type="region of interest" description="Disordered" evidence="1">
    <location>
        <begin position="310"/>
        <end position="601"/>
    </location>
</feature>
<evidence type="ECO:0000256" key="1">
    <source>
        <dbReference type="SAM" id="MobiDB-lite"/>
    </source>
</evidence>
<feature type="compositionally biased region" description="Low complexity" evidence="1">
    <location>
        <begin position="447"/>
        <end position="464"/>
    </location>
</feature>
<dbReference type="Proteomes" id="UP001165080">
    <property type="component" value="Unassembled WGS sequence"/>
</dbReference>
<evidence type="ECO:0000313" key="3">
    <source>
        <dbReference type="Proteomes" id="UP001165080"/>
    </source>
</evidence>
<evidence type="ECO:0000313" key="2">
    <source>
        <dbReference type="EMBL" id="GLC58860.1"/>
    </source>
</evidence>
<feature type="compositionally biased region" description="Low complexity" evidence="1">
    <location>
        <begin position="569"/>
        <end position="589"/>
    </location>
</feature>
<feature type="compositionally biased region" description="Polar residues" evidence="1">
    <location>
        <begin position="258"/>
        <end position="272"/>
    </location>
</feature>
<feature type="compositionally biased region" description="Basic and acidic residues" evidence="1">
    <location>
        <begin position="349"/>
        <end position="359"/>
    </location>
</feature>
<feature type="compositionally biased region" description="Pro residues" evidence="1">
    <location>
        <begin position="547"/>
        <end position="557"/>
    </location>
</feature>
<dbReference type="AlphaFoldDB" id="A0A9W6F7P3"/>
<feature type="region of interest" description="Disordered" evidence="1">
    <location>
        <begin position="804"/>
        <end position="825"/>
    </location>
</feature>
<feature type="compositionally biased region" description="Low complexity" evidence="1">
    <location>
        <begin position="363"/>
        <end position="380"/>
    </location>
</feature>
<protein>
    <submittedName>
        <fullName evidence="2">Uncharacterized protein</fullName>
    </submittedName>
</protein>
<proteinExistence type="predicted"/>
<organism evidence="2 3">
    <name type="scientific">Pleodorina starrii</name>
    <dbReference type="NCBI Taxonomy" id="330485"/>
    <lineage>
        <taxon>Eukaryota</taxon>
        <taxon>Viridiplantae</taxon>
        <taxon>Chlorophyta</taxon>
        <taxon>core chlorophytes</taxon>
        <taxon>Chlorophyceae</taxon>
        <taxon>CS clade</taxon>
        <taxon>Chlamydomonadales</taxon>
        <taxon>Volvocaceae</taxon>
        <taxon>Pleodorina</taxon>
    </lineage>
</organism>
<feature type="compositionally biased region" description="Low complexity" evidence="1">
    <location>
        <begin position="488"/>
        <end position="505"/>
    </location>
</feature>
<name>A0A9W6F7P3_9CHLO</name>
<reference evidence="2 3" key="1">
    <citation type="journal article" date="2023" name="Commun. Biol.">
        <title>Reorganization of the ancestral sex-determining regions during the evolution of trioecy in Pleodorina starrii.</title>
        <authorList>
            <person name="Takahashi K."/>
            <person name="Suzuki S."/>
            <person name="Kawai-Toyooka H."/>
            <person name="Yamamoto K."/>
            <person name="Hamaji T."/>
            <person name="Ootsuki R."/>
            <person name="Yamaguchi H."/>
            <person name="Kawachi M."/>
            <person name="Higashiyama T."/>
            <person name="Nozaki H."/>
        </authorList>
    </citation>
    <scope>NUCLEOTIDE SEQUENCE [LARGE SCALE GENOMIC DNA]</scope>
    <source>
        <strain evidence="2 3">NIES-4479</strain>
    </source>
</reference>
<sequence length="984" mass="104832">MVHEVENVEESLTMASEQLSNAVIRSFRSKASCSTYYGTHNRSVNFQRNKENFVYSVVDVAHRGVAFLRGQGERAGQSPQAFQEALDTAFEEVLAAGNLPNERAREACRADFQQVAKWVGLADVIQYHVLAPSRDLQVPAQCVAVESEEGPRLRTGQEIWDLHIQLGRTAEAIADPLSSRKRRAPTPLVMRLRRDRWNGMSLVEYMTEELRQENDSTRQAPLRRGEDMWFNPGSPTTTDATPPSIGDTGAFSALPAATQPQDPQSRLRQQQSIPEEARPPAVVAAAAPPIRKVKLGIRCGMRPMQLQQLSQLPTQQPPQPGLLPPCTDGAGPPAVPATWPPGRQPQPRPLEELVARHSPSDPPAGLAAPSSATLSLQQQPPLQPPPQPQPRPLEELVARHSPSDPPAGLAAPSSATLSLQQQPPLQPPPQPQPLEELAARHSPSDPPAGLAAPSSATLSLQQQPPLQPPPQPQPLEELAARHSPSDPPAGLAAPSSATLSLQQQPPLQPPPQPQPLEELAARHSPSDPPAGLAAPSSATLSLQQQPPLQPPPQPQPQPLEELVARHSPSDSSAGLAAPSSATLSLQQQPPLQPLPQPQPLEELAAAGYLSFLLRDDGPDVDGNDWPGGIPFSPWVAPLLQHRIQQPTPPTRAAGVGAPVGLAALSPATLLLQQQPPQQPPPLAGGGQLAAENSPAAGGEPAARTEVGPAAVAPAQQQADVGDLDEGLDEELAAEEELATEAAAASPGHDDDNLRKTMVKDALDVLNKQQGMNFLRLRAWWEPPDPVPFPPPPPEGLVTGPIAANHQQQQPRTAAAEPGTRFEKGQRAGTIKAFAKMIEDQRDITWDQAIAHWRSINVAVGAMPDDKLIDAWKKAAKAAGIAHGVPSKPRGARGEVTRGDPAVAVPGVDGIRPGVQADPRMRADTAALDWDAKVAAVESALAAPNPDGVRVQQLYDELRALACPVPNRAEILQRVYSRIAVAFSS</sequence>
<accession>A0A9W6F7P3</accession>
<keyword evidence="3" id="KW-1185">Reference proteome</keyword>
<feature type="compositionally biased region" description="Low complexity" evidence="1">
    <location>
        <begin position="529"/>
        <end position="546"/>
    </location>
</feature>